<evidence type="ECO:0000256" key="1">
    <source>
        <dbReference type="ARBA" id="ARBA00006620"/>
    </source>
</evidence>
<evidence type="ECO:0000313" key="10">
    <source>
        <dbReference type="Proteomes" id="UP000297890"/>
    </source>
</evidence>
<dbReference type="SUPFAM" id="SSF54786">
    <property type="entry name" value="YcfA/nrd intein domain"/>
    <property type="match status" value="1"/>
</dbReference>
<keyword evidence="6" id="KW-0694">RNA-binding</keyword>
<dbReference type="Gene3D" id="3.30.920.30">
    <property type="entry name" value="Hypothetical protein"/>
    <property type="match status" value="1"/>
</dbReference>
<dbReference type="RefSeq" id="WP_135281235.1">
    <property type="nucleotide sequence ID" value="NZ_SRIO01000004.1"/>
</dbReference>
<dbReference type="InterPro" id="IPR012933">
    <property type="entry name" value="HicA_mRNA_interferase"/>
</dbReference>
<dbReference type="InterPro" id="IPR038570">
    <property type="entry name" value="HicA_sf"/>
</dbReference>
<dbReference type="Pfam" id="PF07927">
    <property type="entry name" value="HicA_toxin"/>
    <property type="match status" value="1"/>
</dbReference>
<evidence type="ECO:0000256" key="2">
    <source>
        <dbReference type="ARBA" id="ARBA00022649"/>
    </source>
</evidence>
<evidence type="ECO:0000256" key="4">
    <source>
        <dbReference type="ARBA" id="ARBA00022759"/>
    </source>
</evidence>
<reference evidence="9 10" key="1">
    <citation type="journal article" date="2019" name="ISME J.">
        <title>Candidatus Macondimonas diazotrophica, a novel gammaproteobacterial genus dominating crude-oil-contaminated coastal sediments.</title>
        <authorList>
            <person name="Karthikeyan S."/>
            <person name="Konstantinidis K."/>
        </authorList>
    </citation>
    <scope>NUCLEOTIDE SEQUENCE [LARGE SCALE GENOMIC DNA]</scope>
    <source>
        <strain evidence="9 10">KTK01</strain>
    </source>
</reference>
<evidence type="ECO:0000256" key="8">
    <source>
        <dbReference type="SAM" id="MobiDB-lite"/>
    </source>
</evidence>
<dbReference type="GO" id="GO:0004519">
    <property type="term" value="F:endonuclease activity"/>
    <property type="evidence" value="ECO:0007669"/>
    <property type="project" value="UniProtKB-KW"/>
</dbReference>
<accession>A0A4Z0FBL4</accession>
<evidence type="ECO:0000256" key="3">
    <source>
        <dbReference type="ARBA" id="ARBA00022722"/>
    </source>
</evidence>
<comment type="similarity">
    <text evidence="1">Belongs to the HicA mRNA interferase family.</text>
</comment>
<keyword evidence="5" id="KW-0378">Hydrolase</keyword>
<dbReference type="AlphaFoldDB" id="A0A4Z0FBL4"/>
<dbReference type="EMBL" id="SRIO01000004">
    <property type="protein sequence ID" value="TFZ83355.1"/>
    <property type="molecule type" value="Genomic_DNA"/>
</dbReference>
<name>A0A4Z0FBL4_9GAMM</name>
<dbReference type="OrthoDB" id="9811409at2"/>
<dbReference type="GO" id="GO:0003729">
    <property type="term" value="F:mRNA binding"/>
    <property type="evidence" value="ECO:0007669"/>
    <property type="project" value="InterPro"/>
</dbReference>
<keyword evidence="7" id="KW-0346">Stress response</keyword>
<keyword evidence="2" id="KW-1277">Toxin-antitoxin system</keyword>
<evidence type="ECO:0000256" key="6">
    <source>
        <dbReference type="ARBA" id="ARBA00022884"/>
    </source>
</evidence>
<keyword evidence="3" id="KW-0540">Nuclease</keyword>
<sequence>MRLPRDLTGAELVRRLARLGYGITRQTGNHMRPTSQLRGEHHVPVPRHDPLRVGTLAAVLDAVAAHHGLDRDELLSRLVE</sequence>
<evidence type="ECO:0000256" key="7">
    <source>
        <dbReference type="ARBA" id="ARBA00023016"/>
    </source>
</evidence>
<organism evidence="9 10">
    <name type="scientific">Candidatus Macondimonas diazotrophica</name>
    <dbReference type="NCBI Taxonomy" id="2305248"/>
    <lineage>
        <taxon>Bacteria</taxon>
        <taxon>Pseudomonadati</taxon>
        <taxon>Pseudomonadota</taxon>
        <taxon>Gammaproteobacteria</taxon>
        <taxon>Chromatiales</taxon>
        <taxon>Ectothiorhodospiraceae</taxon>
        <taxon>Candidatus Macondimonas</taxon>
    </lineage>
</organism>
<comment type="caution">
    <text evidence="9">The sequence shown here is derived from an EMBL/GenBank/DDBJ whole genome shotgun (WGS) entry which is preliminary data.</text>
</comment>
<feature type="compositionally biased region" description="Polar residues" evidence="8">
    <location>
        <begin position="24"/>
        <end position="37"/>
    </location>
</feature>
<dbReference type="GO" id="GO:0016787">
    <property type="term" value="F:hydrolase activity"/>
    <property type="evidence" value="ECO:0007669"/>
    <property type="project" value="UniProtKB-KW"/>
</dbReference>
<proteinExistence type="inferred from homology"/>
<keyword evidence="4" id="KW-0255">Endonuclease</keyword>
<dbReference type="Proteomes" id="UP000297890">
    <property type="component" value="Unassembled WGS sequence"/>
</dbReference>
<keyword evidence="10" id="KW-1185">Reference proteome</keyword>
<gene>
    <name evidence="9" type="ORF">E4680_04705</name>
</gene>
<protein>
    <submittedName>
        <fullName evidence="9">Addiction module toxin, HicA family</fullName>
    </submittedName>
</protein>
<feature type="region of interest" description="Disordered" evidence="8">
    <location>
        <begin position="24"/>
        <end position="43"/>
    </location>
</feature>
<evidence type="ECO:0000256" key="5">
    <source>
        <dbReference type="ARBA" id="ARBA00022801"/>
    </source>
</evidence>
<evidence type="ECO:0000313" key="9">
    <source>
        <dbReference type="EMBL" id="TFZ83355.1"/>
    </source>
</evidence>